<evidence type="ECO:0000313" key="2">
    <source>
        <dbReference type="EMBL" id="WFE90832.1"/>
    </source>
</evidence>
<evidence type="ECO:0000313" key="3">
    <source>
        <dbReference type="Proteomes" id="UP001209803"/>
    </source>
</evidence>
<dbReference type="EMBL" id="CP120863">
    <property type="protein sequence ID" value="WFE90832.1"/>
    <property type="molecule type" value="Genomic_DNA"/>
</dbReference>
<dbReference type="RefSeq" id="WP_265682935.1">
    <property type="nucleotide sequence ID" value="NZ_CP120863.1"/>
</dbReference>
<accession>A0ABY8F5R3</accession>
<dbReference type="Proteomes" id="UP001209803">
    <property type="component" value="Chromosome"/>
</dbReference>
<protein>
    <submittedName>
        <fullName evidence="2">VOC family protein</fullName>
    </submittedName>
</protein>
<gene>
    <name evidence="2" type="ORF">K1718_05660</name>
</gene>
<keyword evidence="3" id="KW-1185">Reference proteome</keyword>
<dbReference type="PANTHER" id="PTHR39434">
    <property type="match status" value="1"/>
</dbReference>
<reference evidence="2 3" key="1">
    <citation type="submission" date="2023-03" db="EMBL/GenBank/DDBJ databases">
        <title>Roseibium porphyridii sp. nov. and Roseibium rhodosorbium sp. nov. isolated from marine algae, Porphyridium cruentum and Rhodosorus marinus, respectively.</title>
        <authorList>
            <person name="Lee M.W."/>
            <person name="Choi B.J."/>
            <person name="Lee J.K."/>
            <person name="Choi D.G."/>
            <person name="Baek J.H."/>
            <person name="Bayburt H."/>
            <person name="Kim J.M."/>
            <person name="Han D.M."/>
            <person name="Kim K.H."/>
            <person name="Jeon C.O."/>
        </authorList>
    </citation>
    <scope>NUCLEOTIDE SEQUENCE [LARGE SCALE GENOMIC DNA]</scope>
    <source>
        <strain evidence="2 3">KMA01</strain>
    </source>
</reference>
<dbReference type="PROSITE" id="PS51819">
    <property type="entry name" value="VOC"/>
    <property type="match status" value="1"/>
</dbReference>
<dbReference type="InterPro" id="IPR004360">
    <property type="entry name" value="Glyas_Fos-R_dOase_dom"/>
</dbReference>
<dbReference type="InterPro" id="IPR037523">
    <property type="entry name" value="VOC_core"/>
</dbReference>
<name>A0ABY8F5R3_9HYPH</name>
<dbReference type="SUPFAM" id="SSF54593">
    <property type="entry name" value="Glyoxalase/Bleomycin resistance protein/Dihydroxybiphenyl dioxygenase"/>
    <property type="match status" value="1"/>
</dbReference>
<dbReference type="PANTHER" id="PTHR39434:SF1">
    <property type="entry name" value="VOC DOMAIN-CONTAINING PROTEIN"/>
    <property type="match status" value="1"/>
</dbReference>
<feature type="domain" description="VOC" evidence="1">
    <location>
        <begin position="3"/>
        <end position="128"/>
    </location>
</feature>
<dbReference type="InterPro" id="IPR029068">
    <property type="entry name" value="Glyas_Bleomycin-R_OHBP_Dase"/>
</dbReference>
<dbReference type="Pfam" id="PF00903">
    <property type="entry name" value="Glyoxalase"/>
    <property type="match status" value="1"/>
</dbReference>
<organism evidence="2 3">
    <name type="scientific">Roseibium porphyridii</name>
    <dbReference type="NCBI Taxonomy" id="2866279"/>
    <lineage>
        <taxon>Bacteria</taxon>
        <taxon>Pseudomonadati</taxon>
        <taxon>Pseudomonadota</taxon>
        <taxon>Alphaproteobacteria</taxon>
        <taxon>Hyphomicrobiales</taxon>
        <taxon>Stappiaceae</taxon>
        <taxon>Roseibium</taxon>
    </lineage>
</organism>
<evidence type="ECO:0000259" key="1">
    <source>
        <dbReference type="PROSITE" id="PS51819"/>
    </source>
</evidence>
<sequence length="137" mass="15214">MQPCFHLAYHVTDLDEARTFYGRLLGCQEGRSAETWVDFNFFGHQLSLHLGKPFETTNTGKVGDHMVPMPHLGVVLAMDEWKALAQRLEAANLDFVIAPTIRFAGQPGEQSTMFFLDPSGNPIEVKGFADAAGVFDR</sequence>
<dbReference type="CDD" id="cd08357">
    <property type="entry name" value="VOC_like"/>
    <property type="match status" value="1"/>
</dbReference>
<dbReference type="Gene3D" id="3.10.180.10">
    <property type="entry name" value="2,3-Dihydroxybiphenyl 1,2-Dioxygenase, domain 1"/>
    <property type="match status" value="1"/>
</dbReference>
<proteinExistence type="predicted"/>